<reference evidence="2 3" key="1">
    <citation type="submission" date="2016-10" db="EMBL/GenBank/DDBJ databases">
        <authorList>
            <person name="de Groot N.N."/>
        </authorList>
    </citation>
    <scope>NUCLEOTIDE SEQUENCE [LARGE SCALE GENOMIC DNA]</scope>
    <source>
        <strain evidence="2 3">DSM 15345</strain>
    </source>
</reference>
<dbReference type="GO" id="GO:0000287">
    <property type="term" value="F:magnesium ion binding"/>
    <property type="evidence" value="ECO:0007669"/>
    <property type="project" value="UniProtKB-UniRule"/>
</dbReference>
<organism evidence="2 3">
    <name type="scientific">Rubrimonas cliftonensis</name>
    <dbReference type="NCBI Taxonomy" id="89524"/>
    <lineage>
        <taxon>Bacteria</taxon>
        <taxon>Pseudomonadati</taxon>
        <taxon>Pseudomonadota</taxon>
        <taxon>Alphaproteobacteria</taxon>
        <taxon>Rhodobacterales</taxon>
        <taxon>Paracoccaceae</taxon>
        <taxon>Rubrimonas</taxon>
    </lineage>
</organism>
<dbReference type="InterPro" id="IPR050155">
    <property type="entry name" value="HAD-like_hydrolase_sf"/>
</dbReference>
<dbReference type="InterPro" id="IPR023214">
    <property type="entry name" value="HAD_sf"/>
</dbReference>
<dbReference type="HAMAP" id="MF_01375">
    <property type="entry name" value="PhnX"/>
    <property type="match status" value="1"/>
</dbReference>
<dbReference type="OrthoDB" id="5504491at2"/>
<dbReference type="SFLD" id="SFLDS00003">
    <property type="entry name" value="Haloacid_Dehalogenase"/>
    <property type="match status" value="1"/>
</dbReference>
<dbReference type="AlphaFoldDB" id="A0A1H4FKE0"/>
<name>A0A1H4FKE0_9RHOB</name>
<dbReference type="STRING" id="89524.SAMN05444370_12411"/>
<comment type="catalytic activity">
    <reaction evidence="1">
        <text>phosphonoacetaldehyde + H2O = acetaldehyde + phosphate + H(+)</text>
        <dbReference type="Rhea" id="RHEA:18905"/>
        <dbReference type="ChEBI" id="CHEBI:15343"/>
        <dbReference type="ChEBI" id="CHEBI:15377"/>
        <dbReference type="ChEBI" id="CHEBI:15378"/>
        <dbReference type="ChEBI" id="CHEBI:43474"/>
        <dbReference type="ChEBI" id="CHEBI:58383"/>
        <dbReference type="EC" id="3.11.1.1"/>
    </reaction>
</comment>
<comment type="function">
    <text evidence="1">Involved in phosphonate degradation.</text>
</comment>
<dbReference type="EMBL" id="FNQM01000024">
    <property type="protein sequence ID" value="SEA97833.1"/>
    <property type="molecule type" value="Genomic_DNA"/>
</dbReference>
<keyword evidence="1" id="KW-0460">Magnesium</keyword>
<dbReference type="SUPFAM" id="SSF56784">
    <property type="entry name" value="HAD-like"/>
    <property type="match status" value="1"/>
</dbReference>
<dbReference type="PANTHER" id="PTHR43434">
    <property type="entry name" value="PHOSPHOGLYCOLATE PHOSPHATASE"/>
    <property type="match status" value="1"/>
</dbReference>
<dbReference type="NCBIfam" id="TIGR01422">
    <property type="entry name" value="phosphonatase"/>
    <property type="match status" value="1"/>
</dbReference>
<comment type="subunit">
    <text evidence="1">Homodimer.</text>
</comment>
<dbReference type="Gene3D" id="3.40.50.1000">
    <property type="entry name" value="HAD superfamily/HAD-like"/>
    <property type="match status" value="1"/>
</dbReference>
<sequence length="263" mass="28060">MPHLKAAVFDWAGTVIDYGSRAPMGAFVEVFARFGVTLTVAQAREPMGMAKLDHIKALGAQPEIAAQWRAAHGAAFDEAAARKIYEVFVPLNAEVVVDHCDLIPGTLETVAALKARGMRLGSTTGYTRQIMARVTPLAAAQGYAPENMVCAEDLWAGRPTPVMMWKTFLDLRIEDASTVVKVDDTPVGVMEGVRAGAWTVGVSLSGNEMGLSPQEVAALPAAKRDARNAAARDKLLAAGAHWVIDSVADLPDLLNEIEARAAR</sequence>
<protein>
    <recommendedName>
        <fullName evidence="1">Phosphonoacetaldehyde hydrolase</fullName>
        <shortName evidence="1">Phosphonatase</shortName>
        <ecNumber evidence="1">3.11.1.1</ecNumber>
    </recommendedName>
    <alternativeName>
        <fullName evidence="1">Phosphonoacetaldehyde phosphonohydrolase</fullName>
    </alternativeName>
</protein>
<dbReference type="GO" id="GO:0005829">
    <property type="term" value="C:cytosol"/>
    <property type="evidence" value="ECO:0007669"/>
    <property type="project" value="TreeGrafter"/>
</dbReference>
<feature type="binding site" evidence="1">
    <location>
        <position position="12"/>
    </location>
    <ligand>
        <name>Mg(2+)</name>
        <dbReference type="ChEBI" id="CHEBI:18420"/>
    </ligand>
</feature>
<evidence type="ECO:0000313" key="2">
    <source>
        <dbReference type="EMBL" id="SEA97833.1"/>
    </source>
</evidence>
<evidence type="ECO:0000313" key="3">
    <source>
        <dbReference type="Proteomes" id="UP000198703"/>
    </source>
</evidence>
<dbReference type="GO" id="GO:0019700">
    <property type="term" value="P:organic phosphonate catabolic process"/>
    <property type="evidence" value="ECO:0007669"/>
    <property type="project" value="InterPro"/>
</dbReference>
<keyword evidence="1" id="KW-0704">Schiff base</keyword>
<dbReference type="EC" id="3.11.1.1" evidence="1"/>
<dbReference type="InterPro" id="IPR006323">
    <property type="entry name" value="Phosphonoacetald_hydro"/>
</dbReference>
<feature type="binding site" evidence="1">
    <location>
        <position position="184"/>
    </location>
    <ligand>
        <name>Mg(2+)</name>
        <dbReference type="ChEBI" id="CHEBI:18420"/>
    </ligand>
</feature>
<dbReference type="InterPro" id="IPR036412">
    <property type="entry name" value="HAD-like_sf"/>
</dbReference>
<comment type="similarity">
    <text evidence="1">Belongs to the HAD-like hydrolase superfamily. PhnX family.</text>
</comment>
<evidence type="ECO:0000256" key="1">
    <source>
        <dbReference type="HAMAP-Rule" id="MF_01375"/>
    </source>
</evidence>
<keyword evidence="1 2" id="KW-0378">Hydrolase</keyword>
<accession>A0A1H4FKE0</accession>
<keyword evidence="1" id="KW-0479">Metal-binding</keyword>
<feature type="active site" description="Nucleophile" evidence="1">
    <location>
        <position position="10"/>
    </location>
</feature>
<proteinExistence type="inferred from homology"/>
<gene>
    <name evidence="1" type="primary">phnX</name>
    <name evidence="2" type="ORF">SAMN05444370_12411</name>
</gene>
<dbReference type="Proteomes" id="UP000198703">
    <property type="component" value="Unassembled WGS sequence"/>
</dbReference>
<dbReference type="SFLD" id="SFLDG01129">
    <property type="entry name" value="C1.5:_HAD__Beta-PGM__Phosphata"/>
    <property type="match status" value="1"/>
</dbReference>
<dbReference type="Gene3D" id="1.10.150.240">
    <property type="entry name" value="Putative phosphatase, domain 2"/>
    <property type="match status" value="1"/>
</dbReference>
<dbReference type="GO" id="GO:0008967">
    <property type="term" value="F:phosphoglycolate phosphatase activity"/>
    <property type="evidence" value="ECO:0007669"/>
    <property type="project" value="TreeGrafter"/>
</dbReference>
<dbReference type="InterPro" id="IPR023198">
    <property type="entry name" value="PGP-like_dom2"/>
</dbReference>
<dbReference type="Pfam" id="PF00702">
    <property type="entry name" value="Hydrolase"/>
    <property type="match status" value="1"/>
</dbReference>
<feature type="active site" description="Schiff-base intermediate with substrate" evidence="1">
    <location>
        <position position="51"/>
    </location>
</feature>
<comment type="cofactor">
    <cofactor evidence="1">
        <name>Mg(2+)</name>
        <dbReference type="ChEBI" id="CHEBI:18420"/>
    </cofactor>
    <text evidence="1">Binds 1 Mg(2+) ion per subunit.</text>
</comment>
<dbReference type="GO" id="GO:0050194">
    <property type="term" value="F:phosphonoacetaldehyde hydrolase activity"/>
    <property type="evidence" value="ECO:0007669"/>
    <property type="project" value="UniProtKB-UniRule"/>
</dbReference>
<dbReference type="RefSeq" id="WP_093256074.1">
    <property type="nucleotide sequence ID" value="NZ_FNQM01000024.1"/>
</dbReference>
<keyword evidence="3" id="KW-1185">Reference proteome</keyword>
<dbReference type="GO" id="GO:0006281">
    <property type="term" value="P:DNA repair"/>
    <property type="evidence" value="ECO:0007669"/>
    <property type="project" value="TreeGrafter"/>
</dbReference>
<dbReference type="PANTHER" id="PTHR43434:SF19">
    <property type="entry name" value="PHOSPHONOACETALDEHYDE HYDROLASE"/>
    <property type="match status" value="1"/>
</dbReference>
<feature type="binding site" evidence="1">
    <location>
        <position position="10"/>
    </location>
    <ligand>
        <name>Mg(2+)</name>
        <dbReference type="ChEBI" id="CHEBI:18420"/>
    </ligand>
</feature>